<proteinExistence type="inferred from homology"/>
<dbReference type="Pfam" id="PF02668">
    <property type="entry name" value="TauD"/>
    <property type="match status" value="1"/>
</dbReference>
<reference evidence="6" key="1">
    <citation type="submission" date="2021-10" db="EMBL/GenBank/DDBJ databases">
        <title>Streptomyces nigrumlapis sp.nov.,an antimicrobial producing actinobacterium isolated from Black Gobi rocks.</title>
        <authorList>
            <person name="Wen Y."/>
            <person name="Zhang W."/>
            <person name="Liu X.G."/>
        </authorList>
    </citation>
    <scope>NUCLEOTIDE SEQUENCE</scope>
    <source>
        <strain evidence="6">ST13-2-2</strain>
    </source>
</reference>
<evidence type="ECO:0000313" key="6">
    <source>
        <dbReference type="EMBL" id="UQA94002.1"/>
    </source>
</evidence>
<evidence type="ECO:0000259" key="5">
    <source>
        <dbReference type="Pfam" id="PF02668"/>
    </source>
</evidence>
<comment type="similarity">
    <text evidence="1">Belongs to the clavaminate synthase family.</text>
</comment>
<keyword evidence="6" id="KW-0223">Dioxygenase</keyword>
<evidence type="ECO:0000256" key="4">
    <source>
        <dbReference type="ARBA" id="ARBA00023004"/>
    </source>
</evidence>
<organism evidence="6 7">
    <name type="scientific">Streptomyces halobius</name>
    <dbReference type="NCBI Taxonomy" id="2879846"/>
    <lineage>
        <taxon>Bacteria</taxon>
        <taxon>Bacillati</taxon>
        <taxon>Actinomycetota</taxon>
        <taxon>Actinomycetes</taxon>
        <taxon>Kitasatosporales</taxon>
        <taxon>Streptomycetaceae</taxon>
        <taxon>Streptomyces</taxon>
    </lineage>
</organism>
<protein>
    <submittedName>
        <fullName evidence="6">TauD/TfdA family dioxygenase</fullName>
    </submittedName>
</protein>
<keyword evidence="2" id="KW-0479">Metal-binding</keyword>
<keyword evidence="3" id="KW-0560">Oxidoreductase</keyword>
<dbReference type="InterPro" id="IPR014503">
    <property type="entry name" value="Clavaminate_syn-like"/>
</dbReference>
<keyword evidence="4" id="KW-0408">Iron</keyword>
<evidence type="ECO:0000313" key="7">
    <source>
        <dbReference type="Proteomes" id="UP000830115"/>
    </source>
</evidence>
<feature type="domain" description="TauD/TfdA-like" evidence="5">
    <location>
        <begin position="111"/>
        <end position="305"/>
    </location>
</feature>
<accession>A0ABY4M8D8</accession>
<keyword evidence="7" id="KW-1185">Reference proteome</keyword>
<name>A0ABY4M8D8_9ACTN</name>
<dbReference type="GO" id="GO:0051213">
    <property type="term" value="F:dioxygenase activity"/>
    <property type="evidence" value="ECO:0007669"/>
    <property type="project" value="UniProtKB-KW"/>
</dbReference>
<dbReference type="SUPFAM" id="SSF51197">
    <property type="entry name" value="Clavaminate synthase-like"/>
    <property type="match status" value="1"/>
</dbReference>
<dbReference type="Proteomes" id="UP000830115">
    <property type="component" value="Chromosome"/>
</dbReference>
<evidence type="ECO:0000256" key="3">
    <source>
        <dbReference type="ARBA" id="ARBA00023002"/>
    </source>
</evidence>
<dbReference type="EMBL" id="CP086322">
    <property type="protein sequence ID" value="UQA94002.1"/>
    <property type="molecule type" value="Genomic_DNA"/>
</dbReference>
<evidence type="ECO:0000256" key="2">
    <source>
        <dbReference type="ARBA" id="ARBA00022723"/>
    </source>
</evidence>
<gene>
    <name evidence="6" type="ORF">K9S39_20875</name>
</gene>
<dbReference type="PIRSF" id="PIRSF019543">
    <property type="entry name" value="Clavaminate_syn"/>
    <property type="match status" value="1"/>
</dbReference>
<dbReference type="InterPro" id="IPR042098">
    <property type="entry name" value="TauD-like_sf"/>
</dbReference>
<evidence type="ECO:0000256" key="1">
    <source>
        <dbReference type="ARBA" id="ARBA00008425"/>
    </source>
</evidence>
<sequence>MARYVLSDEEKSQIERIADDFIAGHPVWDLHAYADEVRIEAENLPVGLRRFLVGARAEEDAVIRVANLPVSEDLVATPPSWQIAEKEGAALREELVLLLVSSVLGDPFAWANQQNGRLVHDVCPSKGQEASLTSASSEMQLTLHTEDVFHTCRGDYVVLMCLRNLDRVGTTMARVDAVEFPEDVRQVLHQNRFRFYPDDSHVEKARQDGDGPVALDERVHEVASVLFGPEDDPYLRIDADFTSPLPGDAEAERAMNFAAERLAGATERVVLNPGEVAFIDNYRVIHGRDTFTPRYDGTDRWLKRTSLIRDLRRTYVHTRRRSRAVG</sequence>
<dbReference type="RefSeq" id="WP_248864875.1">
    <property type="nucleotide sequence ID" value="NZ_CP086322.1"/>
</dbReference>
<dbReference type="InterPro" id="IPR003819">
    <property type="entry name" value="TauD/TfdA-like"/>
</dbReference>
<dbReference type="Gene3D" id="3.60.130.10">
    <property type="entry name" value="Clavaminate synthase-like"/>
    <property type="match status" value="1"/>
</dbReference>